<feature type="region of interest" description="Disordered" evidence="1">
    <location>
        <begin position="622"/>
        <end position="733"/>
    </location>
</feature>
<dbReference type="Proteomes" id="UP000001940">
    <property type="component" value="Chromosome X"/>
</dbReference>
<dbReference type="FunCoup" id="Q20576">
    <property type="interactions" value="1452"/>
</dbReference>
<dbReference type="RefSeq" id="NP_510325.2">
    <property type="nucleotide sequence ID" value="NM_077924.5"/>
</dbReference>
<proteinExistence type="evidence at protein level"/>
<dbReference type="OMA" id="YMQFVPF"/>
<dbReference type="Bgee" id="WBGene00004126">
    <property type="expression patterns" value="Expressed in embryo and 4 other cell types or tissues"/>
</dbReference>
<dbReference type="GeneID" id="181506"/>
<feature type="compositionally biased region" description="Polar residues" evidence="1">
    <location>
        <begin position="280"/>
        <end position="290"/>
    </location>
</feature>
<dbReference type="AlphaFoldDB" id="Q20576"/>
<dbReference type="UCSC" id="F48F7.4">
    <property type="organism name" value="c. elegans"/>
</dbReference>
<gene>
    <name evidence="2 4" type="primary">pqn-39</name>
    <name evidence="2" type="ORF">CELE_F48F7.4</name>
    <name evidence="4" type="ORF">F48F7.4</name>
</gene>
<dbReference type="AGR" id="WB:WBGene00004126"/>
<feature type="compositionally biased region" description="Low complexity" evidence="1">
    <location>
        <begin position="440"/>
        <end position="468"/>
    </location>
</feature>
<organism evidence="2 3">
    <name type="scientific">Caenorhabditis elegans</name>
    <dbReference type="NCBI Taxonomy" id="6239"/>
    <lineage>
        <taxon>Eukaryota</taxon>
        <taxon>Metazoa</taxon>
        <taxon>Ecdysozoa</taxon>
        <taxon>Nematoda</taxon>
        <taxon>Chromadorea</taxon>
        <taxon>Rhabditida</taxon>
        <taxon>Rhabditina</taxon>
        <taxon>Rhabditomorpha</taxon>
        <taxon>Rhabditoidea</taxon>
        <taxon>Rhabditidae</taxon>
        <taxon>Peloderinae</taxon>
        <taxon>Caenorhabditis</taxon>
    </lineage>
</organism>
<dbReference type="eggNOG" id="ENOG502R116">
    <property type="taxonomic scope" value="Eukaryota"/>
</dbReference>
<dbReference type="WormBase" id="F48F7.4">
    <property type="protein sequence ID" value="CE47390"/>
    <property type="gene ID" value="WBGene00004126"/>
    <property type="gene designation" value="pqn-39"/>
</dbReference>
<feature type="compositionally biased region" description="Gly residues" evidence="1">
    <location>
        <begin position="486"/>
        <end position="498"/>
    </location>
</feature>
<evidence type="ECO:0000313" key="4">
    <source>
        <dbReference type="WormBase" id="F48F7.4"/>
    </source>
</evidence>
<feature type="compositionally biased region" description="Basic and acidic residues" evidence="1">
    <location>
        <begin position="291"/>
        <end position="308"/>
    </location>
</feature>
<feature type="compositionally biased region" description="Low complexity" evidence="1">
    <location>
        <begin position="500"/>
        <end position="517"/>
    </location>
</feature>
<dbReference type="EMBL" id="BX284606">
    <property type="protein sequence ID" value="CAA93494.2"/>
    <property type="molecule type" value="Genomic_DNA"/>
</dbReference>
<sequence length="733" mass="81376">MSAKQDLAPAPATVSHADTGLQPLPPQHQTHPPNYHQGPIIYQQSYAPVAHYQQGPQVWNQPPQSTVHYVQYAPPIDASSYQENKVQSYNHYGTVHYAQPMDNGDMLMRPQQATYVPQQYVTTPQWYPAGQQTQTQFIPSYATTFNVANDPTYHPNHPMNRGGAGRRDDYHVANQSSSVGYMQFVPFVAPIGVMETQAHASASYTANWVSSTSSIPPEMKDEPESDNISQYDGQRPTSQLNGENWTDAEDHLSPTTVQNHPFNVVEPRPQQNFVEKEKSGSQSTTRMSKNSKGDRNEGKRELTFDERLHKARMQKSRVENEGVNGATSPTATTVAAPSSNVANSSTSALTPRSNGQKKETSGSVRNEGSNNNSQNRNTKYRGAVGNNQHMYNGNEGHSGAHEQPQQQQQQRYVNYGNATGERERQPRRDNNYSKNRYENNYHNNSSNNQRSPYQAQNQQNQPTQQNQHPPREGAPENYRQQSYRGNRGGRGAYRGGGYHQPHQQNLQNPLPQQQPLNQYPPAPQIMGPQMVATMNAFQNANIGTLPPGVQRIPLLPGPFGMPRQVHQDIKFQNTWLDATSCPLPLAAVMSIDTRFGRGGMRGRGRGVNYTYRGAYRGGYTGGYAAPPRYIGRPVETPATPKESEQSSSTEVDDMAKKDDEESVQDTASATESTVETPADQGKTQEQNKDSDSQNGKQEPVAEKANEEIIEILPANTKVQSPDAAAEKEKVEST</sequence>
<feature type="compositionally biased region" description="Polar residues" evidence="1">
    <location>
        <begin position="664"/>
        <end position="675"/>
    </location>
</feature>
<dbReference type="OrthoDB" id="5844244at2759"/>
<evidence type="ECO:0000313" key="2">
    <source>
        <dbReference type="EMBL" id="CAA93494.2"/>
    </source>
</evidence>
<dbReference type="SMR" id="Q20576"/>
<keyword evidence="5" id="KW-1267">Proteomics identification</keyword>
<dbReference type="PeptideAtlas" id="Q20576"/>
<feature type="region of interest" description="Disordered" evidence="1">
    <location>
        <begin position="1"/>
        <end position="38"/>
    </location>
</feature>
<dbReference type="PaxDb" id="6239-F48F7.4"/>
<keyword evidence="3" id="KW-1185">Reference proteome</keyword>
<dbReference type="KEGG" id="cel:CELE_F48F7.4"/>
<feature type="compositionally biased region" description="Low complexity" evidence="1">
    <location>
        <begin position="365"/>
        <end position="377"/>
    </location>
</feature>
<protein>
    <submittedName>
        <fullName evidence="2">PCI domain-containing protein</fullName>
    </submittedName>
</protein>
<reference evidence="2 3" key="1">
    <citation type="journal article" date="1998" name="Science">
        <title>Genome sequence of the nematode C. elegans: a platform for investigating biology.</title>
        <authorList>
            <consortium name="The C. elegans sequencing consortium"/>
            <person name="Sulson J.E."/>
            <person name="Waterston R."/>
        </authorList>
    </citation>
    <scope>NUCLEOTIDE SEQUENCE [LARGE SCALE GENOMIC DNA]</scope>
    <source>
        <strain evidence="2 3">Bristol N2</strain>
    </source>
</reference>
<feature type="region of interest" description="Disordered" evidence="1">
    <location>
        <begin position="210"/>
        <end position="525"/>
    </location>
</feature>
<evidence type="ECO:0007829" key="5">
    <source>
        <dbReference type="PeptideAtlas" id="Q20576"/>
    </source>
</evidence>
<feature type="compositionally biased region" description="Polar residues" evidence="1">
    <location>
        <begin position="226"/>
        <end position="244"/>
    </location>
</feature>
<feature type="compositionally biased region" description="Basic and acidic residues" evidence="1">
    <location>
        <begin position="420"/>
        <end position="439"/>
    </location>
</feature>
<dbReference type="STRING" id="6239.F48F7.4.1"/>
<dbReference type="HOGENOM" id="CLU_426563_0_0_1"/>
<dbReference type="CTD" id="181506"/>
<feature type="compositionally biased region" description="Basic and acidic residues" evidence="1">
    <location>
        <begin position="724"/>
        <end position="733"/>
    </location>
</feature>
<accession>Q20576</accession>
<feature type="compositionally biased region" description="Low complexity" evidence="1">
    <location>
        <begin position="326"/>
        <end position="348"/>
    </location>
</feature>
<name>Q20576_CAEEL</name>
<evidence type="ECO:0000256" key="1">
    <source>
        <dbReference type="SAM" id="MobiDB-lite"/>
    </source>
</evidence>
<dbReference type="InParanoid" id="Q20576"/>
<evidence type="ECO:0000313" key="3">
    <source>
        <dbReference type="Proteomes" id="UP000001940"/>
    </source>
</evidence>